<comment type="caution">
    <text evidence="3">The sequence shown here is derived from an EMBL/GenBank/DDBJ whole genome shotgun (WGS) entry which is preliminary data.</text>
</comment>
<evidence type="ECO:0000259" key="2">
    <source>
        <dbReference type="PROSITE" id="PS52019"/>
    </source>
</evidence>
<keyword evidence="3" id="KW-0808">Transferase</keyword>
<dbReference type="PANTHER" id="PTHR43775">
    <property type="entry name" value="FATTY ACID SYNTHASE"/>
    <property type="match status" value="1"/>
</dbReference>
<organism evidence="3 4">
    <name type="scientific">Penicillium malachiteum</name>
    <dbReference type="NCBI Taxonomy" id="1324776"/>
    <lineage>
        <taxon>Eukaryota</taxon>
        <taxon>Fungi</taxon>
        <taxon>Dikarya</taxon>
        <taxon>Ascomycota</taxon>
        <taxon>Pezizomycotina</taxon>
        <taxon>Eurotiomycetes</taxon>
        <taxon>Eurotiomycetidae</taxon>
        <taxon>Eurotiales</taxon>
        <taxon>Aspergillaceae</taxon>
        <taxon>Penicillium</taxon>
    </lineage>
</organism>
<dbReference type="InterPro" id="IPR042104">
    <property type="entry name" value="PKS_dehydratase_sf"/>
</dbReference>
<dbReference type="PROSITE" id="PS52019">
    <property type="entry name" value="PKS_MFAS_DH"/>
    <property type="match status" value="1"/>
</dbReference>
<dbReference type="Pfam" id="PF14765">
    <property type="entry name" value="PS-DH"/>
    <property type="match status" value="1"/>
</dbReference>
<feature type="domain" description="PKS/mFAS DH" evidence="2">
    <location>
        <begin position="130"/>
        <end position="372"/>
    </location>
</feature>
<dbReference type="SMART" id="SM00826">
    <property type="entry name" value="PKS_DH"/>
    <property type="match status" value="1"/>
</dbReference>
<proteinExistence type="predicted"/>
<dbReference type="PANTHER" id="PTHR43775:SF18">
    <property type="entry name" value="ENZYME, PUTATIVE (JCVI)-RELATED"/>
    <property type="match status" value="1"/>
</dbReference>
<dbReference type="Gene3D" id="3.10.129.110">
    <property type="entry name" value="Polyketide synthase dehydratase"/>
    <property type="match status" value="1"/>
</dbReference>
<feature type="active site" description="Proton donor; for dehydratase activity" evidence="1">
    <location>
        <position position="323"/>
    </location>
</feature>
<dbReference type="InterPro" id="IPR016035">
    <property type="entry name" value="Acyl_Trfase/lysoPLipase"/>
</dbReference>
<dbReference type="Gene3D" id="3.40.366.10">
    <property type="entry name" value="Malonyl-Coenzyme A Acyl Carrier Protein, domain 2"/>
    <property type="match status" value="1"/>
</dbReference>
<dbReference type="GO" id="GO:0016787">
    <property type="term" value="F:hydrolase activity"/>
    <property type="evidence" value="ECO:0007669"/>
    <property type="project" value="UniProtKB-KW"/>
</dbReference>
<dbReference type="GO" id="GO:0006633">
    <property type="term" value="P:fatty acid biosynthetic process"/>
    <property type="evidence" value="ECO:0007669"/>
    <property type="project" value="TreeGrafter"/>
</dbReference>
<dbReference type="AlphaFoldDB" id="A0AAD6HNF1"/>
<dbReference type="GO" id="GO:0004312">
    <property type="term" value="F:fatty acid synthase activity"/>
    <property type="evidence" value="ECO:0007669"/>
    <property type="project" value="TreeGrafter"/>
</dbReference>
<dbReference type="InterPro" id="IPR049551">
    <property type="entry name" value="PKS_DH_C"/>
</dbReference>
<reference evidence="3" key="1">
    <citation type="journal article" date="2023" name="IMA Fungus">
        <title>Comparative genomic study of the Penicillium genus elucidates a diverse pangenome and 15 lateral gene transfer events.</title>
        <authorList>
            <person name="Petersen C."/>
            <person name="Sorensen T."/>
            <person name="Nielsen M.R."/>
            <person name="Sondergaard T.E."/>
            <person name="Sorensen J.L."/>
            <person name="Fitzpatrick D.A."/>
            <person name="Frisvad J.C."/>
            <person name="Nielsen K.L."/>
        </authorList>
    </citation>
    <scope>NUCLEOTIDE SEQUENCE</scope>
    <source>
        <strain evidence="3">IBT 17514</strain>
    </source>
</reference>
<dbReference type="Gene3D" id="3.10.129.10">
    <property type="entry name" value="Hotdog Thioesterase"/>
    <property type="match status" value="1"/>
</dbReference>
<dbReference type="Pfam" id="PF21089">
    <property type="entry name" value="PKS_DH_N"/>
    <property type="match status" value="1"/>
</dbReference>
<sequence>MFSSVTGSLKETTTDALYWKTNMVSAVRFSEALTELVNTDTPTMIIEIGPRDTGWAGFTGSESHFTTVEKSSIVLPGPRVQTQEKPYSMWPGICVRTLVDLPNYSWNHSIKYWHENAASHDWRNKKFITHDLLGFKIPSTAWESPTWRKHLKLADVPWLRGHKMGPDVLIPGERLATMALEAMYQKNCVLNLENTVASNELAYRFRDVRFERAVVEEKKPTAILLTLTNVPRLPGLIRIHDPIGDDEALDEERLAPLKNPQLAKLWYKAQREVGMGFSPSFQTIKSIESVSGSRTCRNLVSLEPPASEWAPQSCCLFHPAILDGCLQIASRENAARERSLVKDTMITALVDDIVINRVPSELAEGLSVAESL</sequence>
<evidence type="ECO:0000256" key="1">
    <source>
        <dbReference type="PROSITE-ProRule" id="PRU01363"/>
    </source>
</evidence>
<dbReference type="EMBL" id="JAQJAN010000005">
    <property type="protein sequence ID" value="KAJ5727986.1"/>
    <property type="molecule type" value="Genomic_DNA"/>
</dbReference>
<dbReference type="InterPro" id="IPR049552">
    <property type="entry name" value="PKS_DH_N"/>
</dbReference>
<gene>
    <name evidence="3" type="ORF">N7493_004316</name>
</gene>
<feature type="region of interest" description="N-terminal hotdog fold" evidence="1">
    <location>
        <begin position="130"/>
        <end position="244"/>
    </location>
</feature>
<dbReference type="InterPro" id="IPR049900">
    <property type="entry name" value="PKS_mFAS_DH"/>
</dbReference>
<feature type="region of interest" description="C-terminal hotdog fold" evidence="1">
    <location>
        <begin position="258"/>
        <end position="372"/>
    </location>
</feature>
<dbReference type="InterPro" id="IPR050091">
    <property type="entry name" value="PKS_NRPS_Biosynth_Enz"/>
</dbReference>
<reference evidence="3" key="2">
    <citation type="submission" date="2023-01" db="EMBL/GenBank/DDBJ databases">
        <authorList>
            <person name="Petersen C."/>
        </authorList>
    </citation>
    <scope>NUCLEOTIDE SEQUENCE</scope>
    <source>
        <strain evidence="3">IBT 17514</strain>
    </source>
</reference>
<accession>A0AAD6HNF1</accession>
<dbReference type="GO" id="GO:0044550">
    <property type="term" value="P:secondary metabolite biosynthetic process"/>
    <property type="evidence" value="ECO:0007669"/>
    <property type="project" value="TreeGrafter"/>
</dbReference>
<dbReference type="InterPro" id="IPR001227">
    <property type="entry name" value="Ac_transferase_dom_sf"/>
</dbReference>
<feature type="active site" description="Proton acceptor; for dehydratase activity" evidence="1">
    <location>
        <position position="162"/>
    </location>
</feature>
<keyword evidence="4" id="KW-1185">Reference proteome</keyword>
<protein>
    <submittedName>
        <fullName evidence="3">Acyl transferase/acyl hydrolase/lysophospholipase</fullName>
    </submittedName>
</protein>
<evidence type="ECO:0000313" key="3">
    <source>
        <dbReference type="EMBL" id="KAJ5727986.1"/>
    </source>
</evidence>
<dbReference type="InterPro" id="IPR020807">
    <property type="entry name" value="PKS_DH"/>
</dbReference>
<dbReference type="SUPFAM" id="SSF52151">
    <property type="entry name" value="FabD/lysophospholipase-like"/>
    <property type="match status" value="1"/>
</dbReference>
<evidence type="ECO:0000313" key="4">
    <source>
        <dbReference type="Proteomes" id="UP001215712"/>
    </source>
</evidence>
<name>A0AAD6HNF1_9EURO</name>
<dbReference type="Proteomes" id="UP001215712">
    <property type="component" value="Unassembled WGS sequence"/>
</dbReference>
<keyword evidence="3" id="KW-0378">Hydrolase</keyword>
<dbReference type="GO" id="GO:1901336">
    <property type="term" value="P:lactone biosynthetic process"/>
    <property type="evidence" value="ECO:0007669"/>
    <property type="project" value="UniProtKB-ARBA"/>
</dbReference>